<reference evidence="7 8" key="1">
    <citation type="journal article" date="2022" name="Nat. Plants">
        <title>Genomes of leafy and leafless Platanthera orchids illuminate the evolution of mycoheterotrophy.</title>
        <authorList>
            <person name="Li M.H."/>
            <person name="Liu K.W."/>
            <person name="Li Z."/>
            <person name="Lu H.C."/>
            <person name="Ye Q.L."/>
            <person name="Zhang D."/>
            <person name="Wang J.Y."/>
            <person name="Li Y.F."/>
            <person name="Zhong Z.M."/>
            <person name="Liu X."/>
            <person name="Yu X."/>
            <person name="Liu D.K."/>
            <person name="Tu X.D."/>
            <person name="Liu B."/>
            <person name="Hao Y."/>
            <person name="Liao X.Y."/>
            <person name="Jiang Y.T."/>
            <person name="Sun W.H."/>
            <person name="Chen J."/>
            <person name="Chen Y.Q."/>
            <person name="Ai Y."/>
            <person name="Zhai J.W."/>
            <person name="Wu S.S."/>
            <person name="Zhou Z."/>
            <person name="Hsiao Y.Y."/>
            <person name="Wu W.L."/>
            <person name="Chen Y.Y."/>
            <person name="Lin Y.F."/>
            <person name="Hsu J.L."/>
            <person name="Li C.Y."/>
            <person name="Wang Z.W."/>
            <person name="Zhao X."/>
            <person name="Zhong W.Y."/>
            <person name="Ma X.K."/>
            <person name="Ma L."/>
            <person name="Huang J."/>
            <person name="Chen G.Z."/>
            <person name="Huang M.Z."/>
            <person name="Huang L."/>
            <person name="Peng D.H."/>
            <person name="Luo Y.B."/>
            <person name="Zou S.Q."/>
            <person name="Chen S.P."/>
            <person name="Lan S."/>
            <person name="Tsai W.C."/>
            <person name="Van de Peer Y."/>
            <person name="Liu Z.J."/>
        </authorList>
    </citation>
    <scope>NUCLEOTIDE SEQUENCE [LARGE SCALE GENOMIC DNA]</scope>
    <source>
        <strain evidence="7">Lor288</strain>
    </source>
</reference>
<keyword evidence="3 6" id="KW-0812">Transmembrane</keyword>
<evidence type="ECO:0000256" key="4">
    <source>
        <dbReference type="ARBA" id="ARBA00022989"/>
    </source>
</evidence>
<dbReference type="PANTHER" id="PTHR31113:SF20">
    <property type="entry name" value="UPF0496 PROTEIN 2-RELATED"/>
    <property type="match status" value="1"/>
</dbReference>
<evidence type="ECO:0000256" key="1">
    <source>
        <dbReference type="ARBA" id="ARBA00004370"/>
    </source>
</evidence>
<evidence type="ECO:0000256" key="2">
    <source>
        <dbReference type="ARBA" id="ARBA00009074"/>
    </source>
</evidence>
<feature type="transmembrane region" description="Helical" evidence="6">
    <location>
        <begin position="164"/>
        <end position="184"/>
    </location>
</feature>
<comment type="similarity">
    <text evidence="2">Belongs to the UPF0496 family.</text>
</comment>
<protein>
    <submittedName>
        <fullName evidence="7">Uncharacterized protein</fullName>
    </submittedName>
</protein>
<keyword evidence="5 6" id="KW-0472">Membrane</keyword>
<evidence type="ECO:0000313" key="8">
    <source>
        <dbReference type="Proteomes" id="UP001412067"/>
    </source>
</evidence>
<dbReference type="Proteomes" id="UP001412067">
    <property type="component" value="Unassembled WGS sequence"/>
</dbReference>
<keyword evidence="4 6" id="KW-1133">Transmembrane helix</keyword>
<dbReference type="PANTHER" id="PTHR31113">
    <property type="entry name" value="UPF0496 PROTEIN 3-RELATED"/>
    <property type="match status" value="1"/>
</dbReference>
<comment type="caution">
    <text evidence="7">The sequence shown here is derived from an EMBL/GenBank/DDBJ whole genome shotgun (WGS) entry which is preliminary data.</text>
</comment>
<evidence type="ECO:0000313" key="7">
    <source>
        <dbReference type="EMBL" id="KAK8966847.1"/>
    </source>
</evidence>
<feature type="transmembrane region" description="Helical" evidence="6">
    <location>
        <begin position="190"/>
        <end position="208"/>
    </location>
</feature>
<evidence type="ECO:0000256" key="3">
    <source>
        <dbReference type="ARBA" id="ARBA00022692"/>
    </source>
</evidence>
<gene>
    <name evidence="7" type="ORF">KSP40_PGU007374</name>
</gene>
<dbReference type="InterPro" id="IPR007749">
    <property type="entry name" value="DUF677"/>
</dbReference>
<comment type="subcellular location">
    <subcellularLocation>
        <location evidence="1">Membrane</location>
    </subcellularLocation>
</comment>
<name>A0ABR2MSK1_9ASPA</name>
<evidence type="ECO:0000256" key="5">
    <source>
        <dbReference type="ARBA" id="ARBA00023136"/>
    </source>
</evidence>
<dbReference type="EMBL" id="JBBWWR010000005">
    <property type="protein sequence ID" value="KAK8966847.1"/>
    <property type="molecule type" value="Genomic_DNA"/>
</dbReference>
<sequence>MSRRALDVDAEYTEAFHSRSFLDMWAQAHQGPTEPTSFPVLPDILLDPTQASLLRSAAAVGSGAAILEYVEATLQSFSACTDLLDAIDRTRTLHHAAQNLLFRLDAGGRGGASTSSAELAGQIELGNPLSPRNLSRFHRAHALFQPLLARLSREQRRLQRRARALRAAATAAITLVAAVAVSAVVIATHAAASLLGAAASPALVAGGMRRGRRWVSVGWTERAGRRADAAARGAYYSVEGYGDGEQMVSEAGARRGGARRDEVRLVLGSVGLAG</sequence>
<proteinExistence type="inferred from homology"/>
<evidence type="ECO:0000256" key="6">
    <source>
        <dbReference type="SAM" id="Phobius"/>
    </source>
</evidence>
<accession>A0ABR2MSK1</accession>
<keyword evidence="8" id="KW-1185">Reference proteome</keyword>
<organism evidence="7 8">
    <name type="scientific">Platanthera guangdongensis</name>
    <dbReference type="NCBI Taxonomy" id="2320717"/>
    <lineage>
        <taxon>Eukaryota</taxon>
        <taxon>Viridiplantae</taxon>
        <taxon>Streptophyta</taxon>
        <taxon>Embryophyta</taxon>
        <taxon>Tracheophyta</taxon>
        <taxon>Spermatophyta</taxon>
        <taxon>Magnoliopsida</taxon>
        <taxon>Liliopsida</taxon>
        <taxon>Asparagales</taxon>
        <taxon>Orchidaceae</taxon>
        <taxon>Orchidoideae</taxon>
        <taxon>Orchideae</taxon>
        <taxon>Orchidinae</taxon>
        <taxon>Platanthera</taxon>
    </lineage>
</organism>